<feature type="region of interest" description="Disordered" evidence="3">
    <location>
        <begin position="340"/>
        <end position="369"/>
    </location>
</feature>
<protein>
    <submittedName>
        <fullName evidence="5">Methyl-accepting chemotaxis protein</fullName>
    </submittedName>
</protein>
<organism evidence="5 6">
    <name type="scientific">Clostridium neuense</name>
    <dbReference type="NCBI Taxonomy" id="1728934"/>
    <lineage>
        <taxon>Bacteria</taxon>
        <taxon>Bacillati</taxon>
        <taxon>Bacillota</taxon>
        <taxon>Clostridia</taxon>
        <taxon>Eubacteriales</taxon>
        <taxon>Clostridiaceae</taxon>
        <taxon>Clostridium</taxon>
    </lineage>
</organism>
<proteinExistence type="predicted"/>
<evidence type="ECO:0000313" key="6">
    <source>
        <dbReference type="Proteomes" id="UP001623592"/>
    </source>
</evidence>
<dbReference type="PANTHER" id="PTHR32089">
    <property type="entry name" value="METHYL-ACCEPTING CHEMOTAXIS PROTEIN MCPB"/>
    <property type="match status" value="1"/>
</dbReference>
<name>A0ABW8TFS0_9CLOT</name>
<dbReference type="SMART" id="SM00283">
    <property type="entry name" value="MA"/>
    <property type="match status" value="1"/>
</dbReference>
<evidence type="ECO:0000256" key="3">
    <source>
        <dbReference type="SAM" id="MobiDB-lite"/>
    </source>
</evidence>
<sequence length="382" mass="41689">MISTNGVEHIKNMCETQANVIPGGVIYLTSDGVTYTWRKASAEFDLDIFQVGEKLNPNSITGKAMRENRTLIENVPRSLYGMRLKIVAEPIVNDEGQAVGVFSTVFPLLHPLMKAFDDFAPILSEMFSDGAVLFITDLNKFLDIQNSKHFQLPQLKVGDSFTEDTTAAKVIKTKKSFSSEYDASLYGVPVLSICEPLFSNDTNELIGTFGMIIPKIAAVELREMSRNMEESLSEISATIEELATSASTIHVNEQSLNNSIGDIISLSQQISEVSSFIKEIADQTKMLGLNAAIEAARVGEAGKGFGVVADQIRKLSEESKSTVPKIQKLTKEIIAKVNESSEKSQSSLSASQEQAAATEEITSSIEEVTSMSEKLNEIAIKL</sequence>
<dbReference type="SUPFAM" id="SSF58104">
    <property type="entry name" value="Methyl-accepting chemotaxis protein (MCP) signaling domain"/>
    <property type="match status" value="1"/>
</dbReference>
<evidence type="ECO:0000256" key="2">
    <source>
        <dbReference type="PROSITE-ProRule" id="PRU00284"/>
    </source>
</evidence>
<dbReference type="PROSITE" id="PS50111">
    <property type="entry name" value="CHEMOTAXIS_TRANSDUC_2"/>
    <property type="match status" value="1"/>
</dbReference>
<dbReference type="Gene3D" id="1.10.287.950">
    <property type="entry name" value="Methyl-accepting chemotaxis protein"/>
    <property type="match status" value="1"/>
</dbReference>
<keyword evidence="6" id="KW-1185">Reference proteome</keyword>
<evidence type="ECO:0000313" key="5">
    <source>
        <dbReference type="EMBL" id="MFL0249764.1"/>
    </source>
</evidence>
<dbReference type="EMBL" id="JBJIAA010000003">
    <property type="protein sequence ID" value="MFL0249764.1"/>
    <property type="molecule type" value="Genomic_DNA"/>
</dbReference>
<dbReference type="RefSeq" id="WP_406786427.1">
    <property type="nucleotide sequence ID" value="NZ_JBJIAA010000003.1"/>
</dbReference>
<accession>A0ABW8TFS0</accession>
<dbReference type="Proteomes" id="UP001623592">
    <property type="component" value="Unassembled WGS sequence"/>
</dbReference>
<gene>
    <name evidence="5" type="ORF">ACJDT4_04970</name>
</gene>
<feature type="compositionally biased region" description="Low complexity" evidence="3">
    <location>
        <begin position="343"/>
        <end position="369"/>
    </location>
</feature>
<reference evidence="5 6" key="1">
    <citation type="submission" date="2024-11" db="EMBL/GenBank/DDBJ databases">
        <authorList>
            <person name="Heng Y.C."/>
            <person name="Lim A.C.H."/>
            <person name="Lee J.K.Y."/>
            <person name="Kittelmann S."/>
        </authorList>
    </citation>
    <scope>NUCLEOTIDE SEQUENCE [LARGE SCALE GENOMIC DNA]</scope>
    <source>
        <strain evidence="5 6">WILCCON 0114</strain>
    </source>
</reference>
<dbReference type="Pfam" id="PF00015">
    <property type="entry name" value="MCPsignal"/>
    <property type="match status" value="1"/>
</dbReference>
<dbReference type="InterPro" id="IPR004089">
    <property type="entry name" value="MCPsignal_dom"/>
</dbReference>
<keyword evidence="1 2" id="KW-0807">Transducer</keyword>
<dbReference type="PANTHER" id="PTHR32089:SF112">
    <property type="entry name" value="LYSOZYME-LIKE PROTEIN-RELATED"/>
    <property type="match status" value="1"/>
</dbReference>
<feature type="domain" description="Methyl-accepting transducer" evidence="4">
    <location>
        <begin position="220"/>
        <end position="382"/>
    </location>
</feature>
<evidence type="ECO:0000256" key="1">
    <source>
        <dbReference type="ARBA" id="ARBA00023224"/>
    </source>
</evidence>
<comment type="caution">
    <text evidence="5">The sequence shown here is derived from an EMBL/GenBank/DDBJ whole genome shotgun (WGS) entry which is preliminary data.</text>
</comment>
<evidence type="ECO:0000259" key="4">
    <source>
        <dbReference type="PROSITE" id="PS50111"/>
    </source>
</evidence>